<reference evidence="2" key="1">
    <citation type="journal article" date="2022" name="bioRxiv">
        <title>Sequencing and chromosome-scale assembly of the giantPleurodeles waltlgenome.</title>
        <authorList>
            <person name="Brown T."/>
            <person name="Elewa A."/>
            <person name="Iarovenko S."/>
            <person name="Subramanian E."/>
            <person name="Araus A.J."/>
            <person name="Petzold A."/>
            <person name="Susuki M."/>
            <person name="Suzuki K.-i.T."/>
            <person name="Hayashi T."/>
            <person name="Toyoda A."/>
            <person name="Oliveira C."/>
            <person name="Osipova E."/>
            <person name="Leigh N.D."/>
            <person name="Simon A."/>
            <person name="Yun M.H."/>
        </authorList>
    </citation>
    <scope>NUCLEOTIDE SEQUENCE</scope>
    <source>
        <strain evidence="2">20211129_DDA</strain>
        <tissue evidence="2">Liver</tissue>
    </source>
</reference>
<evidence type="ECO:0000313" key="3">
    <source>
        <dbReference type="Proteomes" id="UP001066276"/>
    </source>
</evidence>
<dbReference type="Proteomes" id="UP001066276">
    <property type="component" value="Chromosome 5"/>
</dbReference>
<name>A0AAV7RBA3_PLEWA</name>
<accession>A0AAV7RBA3</accession>
<gene>
    <name evidence="2" type="ORF">NDU88_002765</name>
</gene>
<evidence type="ECO:0000256" key="1">
    <source>
        <dbReference type="SAM" id="MobiDB-lite"/>
    </source>
</evidence>
<feature type="region of interest" description="Disordered" evidence="1">
    <location>
        <begin position="1"/>
        <end position="23"/>
    </location>
</feature>
<protein>
    <submittedName>
        <fullName evidence="2">Uncharacterized protein</fullName>
    </submittedName>
</protein>
<keyword evidence="3" id="KW-1185">Reference proteome</keyword>
<comment type="caution">
    <text evidence="2">The sequence shown here is derived from an EMBL/GenBank/DDBJ whole genome shotgun (WGS) entry which is preliminary data.</text>
</comment>
<evidence type="ECO:0000313" key="2">
    <source>
        <dbReference type="EMBL" id="KAJ1149967.1"/>
    </source>
</evidence>
<dbReference type="EMBL" id="JANPWB010000009">
    <property type="protein sequence ID" value="KAJ1149967.1"/>
    <property type="molecule type" value="Genomic_DNA"/>
</dbReference>
<proteinExistence type="predicted"/>
<sequence>MARLGWRWKCQDPSPPRRPPRQMKLSLGKTVGLEGKCRKSETGNRYLNKGVRTATGHSEGWVSSRTRDAEERNRGLRLEKKTGIERERAHTSEFIVLASY</sequence>
<dbReference type="AlphaFoldDB" id="A0AAV7RBA3"/>
<organism evidence="2 3">
    <name type="scientific">Pleurodeles waltl</name>
    <name type="common">Iberian ribbed newt</name>
    <dbReference type="NCBI Taxonomy" id="8319"/>
    <lineage>
        <taxon>Eukaryota</taxon>
        <taxon>Metazoa</taxon>
        <taxon>Chordata</taxon>
        <taxon>Craniata</taxon>
        <taxon>Vertebrata</taxon>
        <taxon>Euteleostomi</taxon>
        <taxon>Amphibia</taxon>
        <taxon>Batrachia</taxon>
        <taxon>Caudata</taxon>
        <taxon>Salamandroidea</taxon>
        <taxon>Salamandridae</taxon>
        <taxon>Pleurodelinae</taxon>
        <taxon>Pleurodeles</taxon>
    </lineage>
</organism>